<comment type="subcellular location">
    <subcellularLocation>
        <location evidence="1">Nucleus</location>
    </subcellularLocation>
</comment>
<evidence type="ECO:0000256" key="1">
    <source>
        <dbReference type="ARBA" id="ARBA00004123"/>
    </source>
</evidence>
<dbReference type="PANTHER" id="PTHR48068:SF4">
    <property type="entry name" value="TATA-BOX BINDING PROTEIN ASSOCIATED FACTOR 9"/>
    <property type="match status" value="1"/>
</dbReference>
<dbReference type="GO" id="GO:0003713">
    <property type="term" value="F:transcription coactivator activity"/>
    <property type="evidence" value="ECO:0007669"/>
    <property type="project" value="TreeGrafter"/>
</dbReference>
<keyword evidence="3" id="KW-0805">Transcription regulation</keyword>
<dbReference type="GO" id="GO:0046982">
    <property type="term" value="F:protein heterodimerization activity"/>
    <property type="evidence" value="ECO:0007669"/>
    <property type="project" value="InterPro"/>
</dbReference>
<sequence length="219" mass="25143">MNTSGEKNVINNLKTTPASEQLLKDNIPRDLKTLHLLLGIHGVDEYEDTVLLQLIDFSYRYTKEILQEALEYNEYSVLNQPQPLPAPIHTKSNVNGETNNIEINHGETIESLKKKVANGSKMTVDHLRLAISTKTQFQFKQVSQPRDLLLQLAQERNKKPLPKLPLQYGMRLPPEKYCLSNFDLEKDIKNQEEEENNNNSNSKKEGEEEDEGSNKKMKI</sequence>
<dbReference type="Proteomes" id="UP000092321">
    <property type="component" value="Unassembled WGS sequence"/>
</dbReference>
<evidence type="ECO:0000256" key="5">
    <source>
        <dbReference type="ARBA" id="ARBA00023242"/>
    </source>
</evidence>
<dbReference type="EMBL" id="LXPE01000009">
    <property type="protein sequence ID" value="OBA27288.1"/>
    <property type="molecule type" value="Genomic_DNA"/>
</dbReference>
<dbReference type="SUPFAM" id="SSF54236">
    <property type="entry name" value="Ubiquitin-like"/>
    <property type="match status" value="1"/>
</dbReference>
<dbReference type="GO" id="GO:0005669">
    <property type="term" value="C:transcription factor TFIID complex"/>
    <property type="evidence" value="ECO:0007669"/>
    <property type="project" value="TreeGrafter"/>
</dbReference>
<dbReference type="AlphaFoldDB" id="A0A1B7TF08"/>
<dbReference type="InterPro" id="IPR009072">
    <property type="entry name" value="Histone-fold"/>
</dbReference>
<evidence type="ECO:0000256" key="3">
    <source>
        <dbReference type="ARBA" id="ARBA00023015"/>
    </source>
</evidence>
<dbReference type="GO" id="GO:0051123">
    <property type="term" value="P:RNA polymerase II preinitiation complex assembly"/>
    <property type="evidence" value="ECO:0007669"/>
    <property type="project" value="TreeGrafter"/>
</dbReference>
<proteinExistence type="inferred from homology"/>
<dbReference type="InterPro" id="IPR029071">
    <property type="entry name" value="Ubiquitin-like_domsf"/>
</dbReference>
<dbReference type="GO" id="GO:0000124">
    <property type="term" value="C:SAGA complex"/>
    <property type="evidence" value="ECO:0007669"/>
    <property type="project" value="TreeGrafter"/>
</dbReference>
<evidence type="ECO:0000256" key="6">
    <source>
        <dbReference type="SAM" id="MobiDB-lite"/>
    </source>
</evidence>
<evidence type="ECO:0000256" key="2">
    <source>
        <dbReference type="ARBA" id="ARBA00007646"/>
    </source>
</evidence>
<reference evidence="8" key="1">
    <citation type="journal article" date="2016" name="Proc. Natl. Acad. Sci. U.S.A.">
        <title>Comparative genomics of biotechnologically important yeasts.</title>
        <authorList>
            <person name="Riley R."/>
            <person name="Haridas S."/>
            <person name="Wolfe K.H."/>
            <person name="Lopes M.R."/>
            <person name="Hittinger C.T."/>
            <person name="Goeker M."/>
            <person name="Salamov A.A."/>
            <person name="Wisecaver J.H."/>
            <person name="Long T.M."/>
            <person name="Calvey C.H."/>
            <person name="Aerts A.L."/>
            <person name="Barry K.W."/>
            <person name="Choi C."/>
            <person name="Clum A."/>
            <person name="Coughlan A.Y."/>
            <person name="Deshpande S."/>
            <person name="Douglass A.P."/>
            <person name="Hanson S.J."/>
            <person name="Klenk H.-P."/>
            <person name="LaButti K.M."/>
            <person name="Lapidus A."/>
            <person name="Lindquist E.A."/>
            <person name="Lipzen A.M."/>
            <person name="Meier-Kolthoff J.P."/>
            <person name="Ohm R.A."/>
            <person name="Otillar R.P."/>
            <person name="Pangilinan J.L."/>
            <person name="Peng Y."/>
            <person name="Rokas A."/>
            <person name="Rosa C.A."/>
            <person name="Scheuner C."/>
            <person name="Sibirny A.A."/>
            <person name="Slot J.C."/>
            <person name="Stielow J.B."/>
            <person name="Sun H."/>
            <person name="Kurtzman C.P."/>
            <person name="Blackwell M."/>
            <person name="Grigoriev I.V."/>
            <person name="Jeffries T.W."/>
        </authorList>
    </citation>
    <scope>NUCLEOTIDE SEQUENCE [LARGE SCALE GENOMIC DNA]</scope>
    <source>
        <strain evidence="8">NRRL Y-1626</strain>
    </source>
</reference>
<protein>
    <submittedName>
        <fullName evidence="7">TFIID-31kDa-domain-containing protein</fullName>
    </submittedName>
</protein>
<dbReference type="InterPro" id="IPR003162">
    <property type="entry name" value="TFIID-31"/>
</dbReference>
<evidence type="ECO:0000256" key="4">
    <source>
        <dbReference type="ARBA" id="ARBA00023163"/>
    </source>
</evidence>
<dbReference type="OrthoDB" id="341924at2759"/>
<accession>A0A1B7TF08</accession>
<keyword evidence="8" id="KW-1185">Reference proteome</keyword>
<keyword evidence="4" id="KW-0804">Transcription</keyword>
<feature type="region of interest" description="Disordered" evidence="6">
    <location>
        <begin position="188"/>
        <end position="219"/>
    </location>
</feature>
<evidence type="ECO:0000313" key="8">
    <source>
        <dbReference type="Proteomes" id="UP000092321"/>
    </source>
</evidence>
<keyword evidence="5" id="KW-0539">Nucleus</keyword>
<comment type="caution">
    <text evidence="7">The sequence shown here is derived from an EMBL/GenBank/DDBJ whole genome shotgun (WGS) entry which is preliminary data.</text>
</comment>
<dbReference type="PANTHER" id="PTHR48068">
    <property type="entry name" value="TAF9 RNA POLYMERASE II, TATA BOX-BINDING PROTEIN (TBP)-ASSOCIATED FACTOR"/>
    <property type="match status" value="1"/>
</dbReference>
<organism evidence="7 8">
    <name type="scientific">Hanseniaspora valbyensis NRRL Y-1626</name>
    <dbReference type="NCBI Taxonomy" id="766949"/>
    <lineage>
        <taxon>Eukaryota</taxon>
        <taxon>Fungi</taxon>
        <taxon>Dikarya</taxon>
        <taxon>Ascomycota</taxon>
        <taxon>Saccharomycotina</taxon>
        <taxon>Saccharomycetes</taxon>
        <taxon>Saccharomycodales</taxon>
        <taxon>Saccharomycodaceae</taxon>
        <taxon>Hanseniaspora</taxon>
    </lineage>
</organism>
<dbReference type="CDD" id="cd07979">
    <property type="entry name" value="HFD_TAF9"/>
    <property type="match status" value="1"/>
</dbReference>
<dbReference type="GO" id="GO:0016251">
    <property type="term" value="F:RNA polymerase II general transcription initiation factor activity"/>
    <property type="evidence" value="ECO:0007669"/>
    <property type="project" value="TreeGrafter"/>
</dbReference>
<evidence type="ECO:0000313" key="7">
    <source>
        <dbReference type="EMBL" id="OBA27288.1"/>
    </source>
</evidence>
<comment type="similarity">
    <text evidence="2">Belongs to the TAF9 family.</text>
</comment>
<dbReference type="Gene3D" id="1.10.20.10">
    <property type="entry name" value="Histone, subunit A"/>
    <property type="match status" value="1"/>
</dbReference>
<gene>
    <name evidence="7" type="ORF">HANVADRAFT_52329</name>
</gene>
<dbReference type="InterPro" id="IPR051431">
    <property type="entry name" value="TFIID_subunit_9"/>
</dbReference>
<dbReference type="Pfam" id="PF02291">
    <property type="entry name" value="TFIID-31kDa"/>
    <property type="match status" value="1"/>
</dbReference>
<name>A0A1B7TF08_9ASCO</name>